<keyword evidence="5" id="KW-0489">Methyltransferase</keyword>
<dbReference type="PANTHER" id="PTHR11579:SF0">
    <property type="entry name" value="PROTEIN-L-ISOASPARTATE(D-ASPARTATE) O-METHYLTRANSFERASE"/>
    <property type="match status" value="1"/>
</dbReference>
<keyword evidence="8" id="KW-0472">Membrane</keyword>
<feature type="transmembrane region" description="Helical" evidence="8">
    <location>
        <begin position="213"/>
        <end position="231"/>
    </location>
</feature>
<dbReference type="PROSITE" id="PS01279">
    <property type="entry name" value="PCMT"/>
    <property type="match status" value="1"/>
</dbReference>
<evidence type="ECO:0000256" key="1">
    <source>
        <dbReference type="ARBA" id="ARBA00004496"/>
    </source>
</evidence>
<dbReference type="Proteomes" id="UP000278807">
    <property type="component" value="Unassembled WGS sequence"/>
</dbReference>
<dbReference type="GO" id="GO:0004719">
    <property type="term" value="F:protein-L-isoaspartate (D-aspartate) O-methyltransferase activity"/>
    <property type="evidence" value="ECO:0007669"/>
    <property type="project" value="UniProtKB-EC"/>
</dbReference>
<keyword evidence="10" id="KW-1185">Reference proteome</keyword>
<dbReference type="GO" id="GO:0032259">
    <property type="term" value="P:methylation"/>
    <property type="evidence" value="ECO:0007669"/>
    <property type="project" value="UniProtKB-KW"/>
</dbReference>
<reference evidence="9 10" key="2">
    <citation type="submission" date="2018-11" db="EMBL/GenBank/DDBJ databases">
        <authorList>
            <consortium name="Pathogen Informatics"/>
        </authorList>
    </citation>
    <scope>NUCLEOTIDE SEQUENCE [LARGE SCALE GENOMIC DNA]</scope>
</reference>
<keyword evidence="7" id="KW-0949">S-adenosyl-L-methionine</keyword>
<evidence type="ECO:0000256" key="5">
    <source>
        <dbReference type="ARBA" id="ARBA00022603"/>
    </source>
</evidence>
<dbReference type="PANTHER" id="PTHR11579">
    <property type="entry name" value="PROTEIN-L-ISOASPARTATE O-METHYLTRANSFERASE"/>
    <property type="match status" value="1"/>
</dbReference>
<evidence type="ECO:0000256" key="2">
    <source>
        <dbReference type="ARBA" id="ARBA00005369"/>
    </source>
</evidence>
<dbReference type="Gene3D" id="3.40.50.150">
    <property type="entry name" value="Vaccinia Virus protein VP39"/>
    <property type="match status" value="1"/>
</dbReference>
<dbReference type="OrthoDB" id="73890at2759"/>
<sequence length="243" mass="27185">MSWRSTGRTNEELVNNLRSHNVISSDRVHSVMMTVDRGYFIGHNPYEDRPQSIGYSATISAPHMHAYTLNVLEPKLQPGARVLDVGSGSGILTACFALMVGPNGLAVGIEHVEELTHLSARNIQNWLNSRPMYNGSAVDCTLGNNILLVTGDGRQGYPPHAPYDLIHVGAAAPSIPQEVILHCFYCLSHLLCLKTIFVIILQDHRSYQIFENNYSIFCVNFSCFFFWNFLCRIAKYLPIKLSV</sequence>
<comment type="similarity">
    <text evidence="2">Belongs to the methyltransferase superfamily. L-isoaspartyl/D-aspartyl protein methyltransferase family.</text>
</comment>
<dbReference type="InterPro" id="IPR000682">
    <property type="entry name" value="PCMT"/>
</dbReference>
<name>A0A0R3T551_RODNA</name>
<dbReference type="GO" id="GO:0005737">
    <property type="term" value="C:cytoplasm"/>
    <property type="evidence" value="ECO:0007669"/>
    <property type="project" value="UniProtKB-SubCell"/>
</dbReference>
<evidence type="ECO:0000256" key="4">
    <source>
        <dbReference type="ARBA" id="ARBA00022490"/>
    </source>
</evidence>
<evidence type="ECO:0000313" key="9">
    <source>
        <dbReference type="EMBL" id="VDN98047.1"/>
    </source>
</evidence>
<dbReference type="InterPro" id="IPR029063">
    <property type="entry name" value="SAM-dependent_MTases_sf"/>
</dbReference>
<reference evidence="11" key="1">
    <citation type="submission" date="2017-02" db="UniProtKB">
        <authorList>
            <consortium name="WormBaseParasite"/>
        </authorList>
    </citation>
    <scope>IDENTIFICATION</scope>
</reference>
<comment type="subcellular location">
    <subcellularLocation>
        <location evidence="1">Cytoplasm</location>
    </subcellularLocation>
</comment>
<feature type="transmembrane region" description="Helical" evidence="8">
    <location>
        <begin position="179"/>
        <end position="201"/>
    </location>
</feature>
<dbReference type="EMBL" id="UZAE01001014">
    <property type="protein sequence ID" value="VDN98047.1"/>
    <property type="molecule type" value="Genomic_DNA"/>
</dbReference>
<evidence type="ECO:0000256" key="6">
    <source>
        <dbReference type="ARBA" id="ARBA00022679"/>
    </source>
</evidence>
<dbReference type="EC" id="2.1.1.77" evidence="3"/>
<protein>
    <recommendedName>
        <fullName evidence="3">protein-L-isoaspartate(D-aspartate) O-methyltransferase</fullName>
        <ecNumber evidence="3">2.1.1.77</ecNumber>
    </recommendedName>
</protein>
<evidence type="ECO:0000313" key="11">
    <source>
        <dbReference type="WBParaSite" id="HNAJ_0000218901-mRNA-1"/>
    </source>
</evidence>
<gene>
    <name evidence="9" type="ORF">HNAJ_LOCUS2188</name>
</gene>
<proteinExistence type="inferred from homology"/>
<dbReference type="STRING" id="102285.A0A0R3T551"/>
<dbReference type="SUPFAM" id="SSF53335">
    <property type="entry name" value="S-adenosyl-L-methionine-dependent methyltransferases"/>
    <property type="match status" value="1"/>
</dbReference>
<dbReference type="AlphaFoldDB" id="A0A0R3T551"/>
<dbReference type="Pfam" id="PF01135">
    <property type="entry name" value="PCMT"/>
    <property type="match status" value="1"/>
</dbReference>
<evidence type="ECO:0000256" key="3">
    <source>
        <dbReference type="ARBA" id="ARBA00011890"/>
    </source>
</evidence>
<accession>A0A0R3T551</accession>
<organism evidence="11">
    <name type="scientific">Rodentolepis nana</name>
    <name type="common">Dwarf tapeworm</name>
    <name type="synonym">Hymenolepis nana</name>
    <dbReference type="NCBI Taxonomy" id="102285"/>
    <lineage>
        <taxon>Eukaryota</taxon>
        <taxon>Metazoa</taxon>
        <taxon>Spiralia</taxon>
        <taxon>Lophotrochozoa</taxon>
        <taxon>Platyhelminthes</taxon>
        <taxon>Cestoda</taxon>
        <taxon>Eucestoda</taxon>
        <taxon>Cyclophyllidea</taxon>
        <taxon>Hymenolepididae</taxon>
        <taxon>Rodentolepis</taxon>
    </lineage>
</organism>
<keyword evidence="8" id="KW-0812">Transmembrane</keyword>
<keyword evidence="4" id="KW-0963">Cytoplasm</keyword>
<dbReference type="WBParaSite" id="HNAJ_0000218901-mRNA-1">
    <property type="protein sequence ID" value="HNAJ_0000218901-mRNA-1"/>
    <property type="gene ID" value="HNAJ_0000218901"/>
</dbReference>
<keyword evidence="8" id="KW-1133">Transmembrane helix</keyword>
<evidence type="ECO:0000256" key="8">
    <source>
        <dbReference type="SAM" id="Phobius"/>
    </source>
</evidence>
<dbReference type="CDD" id="cd02440">
    <property type="entry name" value="AdoMet_MTases"/>
    <property type="match status" value="1"/>
</dbReference>
<evidence type="ECO:0000256" key="7">
    <source>
        <dbReference type="ARBA" id="ARBA00022691"/>
    </source>
</evidence>
<keyword evidence="6" id="KW-0808">Transferase</keyword>
<evidence type="ECO:0000313" key="10">
    <source>
        <dbReference type="Proteomes" id="UP000278807"/>
    </source>
</evidence>